<dbReference type="EC" id="7.1.1.-" evidence="2"/>
<feature type="transmembrane region" description="Helical" evidence="2">
    <location>
        <begin position="147"/>
        <end position="169"/>
    </location>
</feature>
<comment type="subcellular location">
    <subcellularLocation>
        <location evidence="2">Cell membrane</location>
        <topology evidence="2">Multi-pass membrane protein</topology>
    </subcellularLocation>
</comment>
<dbReference type="PANTHER" id="PTHR33269">
    <property type="entry name" value="NADH-UBIQUINONE OXIDOREDUCTASE CHAIN 6"/>
    <property type="match status" value="1"/>
</dbReference>
<evidence type="ECO:0000313" key="3">
    <source>
        <dbReference type="EMBL" id="SPF44359.1"/>
    </source>
</evidence>
<keyword evidence="2" id="KW-1003">Cell membrane</keyword>
<reference evidence="4" key="1">
    <citation type="submission" date="2018-02" db="EMBL/GenBank/DDBJ databases">
        <authorList>
            <person name="Hausmann B."/>
        </authorList>
    </citation>
    <scope>NUCLEOTIDE SEQUENCE [LARGE SCALE GENOMIC DNA]</scope>
    <source>
        <strain evidence="4">Peat soil MAG SbA1</strain>
    </source>
</reference>
<feature type="transmembrane region" description="Helical" evidence="2">
    <location>
        <begin position="6"/>
        <end position="25"/>
    </location>
</feature>
<comment type="function">
    <text evidence="2">NDH-1 shuttles electrons from NADH, via FMN and iron-sulfur (Fe-S) centers, to quinones in the respiratory chain. Couples the redox reaction to proton translocation (for every two electrons transferred, four hydrogen ions are translocated across the cytoplasmic membrane), and thus conserves the redox energy in a proton gradient.</text>
</comment>
<dbReference type="GO" id="GO:0048038">
    <property type="term" value="F:quinone binding"/>
    <property type="evidence" value="ECO:0007669"/>
    <property type="project" value="UniProtKB-UniRule"/>
</dbReference>
<comment type="similarity">
    <text evidence="1 2">Belongs to the complex I subunit 6 family.</text>
</comment>
<dbReference type="EMBL" id="OMOD01000148">
    <property type="protein sequence ID" value="SPF44359.1"/>
    <property type="molecule type" value="Genomic_DNA"/>
</dbReference>
<keyword evidence="2" id="KW-0472">Membrane</keyword>
<dbReference type="InterPro" id="IPR042106">
    <property type="entry name" value="Nuo/plastoQ_OxRdtase_6_NuoJ"/>
</dbReference>
<protein>
    <recommendedName>
        <fullName evidence="2">NADH-quinone oxidoreductase subunit J</fullName>
        <ecNumber evidence="2">7.1.1.-</ecNumber>
    </recommendedName>
</protein>
<gene>
    <name evidence="3" type="primary">nuoJ</name>
    <name evidence="3" type="ORF">SBA1_530017</name>
</gene>
<keyword evidence="2" id="KW-0874">Quinone</keyword>
<sequence>MAPVATPFFFYLLAATMIIGGILVITRKNAVHSAMALITALLAQSGIYLMLYAPFVAGVQIILYAGGIMVLFLFVIMLISIERTLKERQFNHQWLIGIVAAAALGGLFIAVYTRGKTLFPEGRLTYAEGQNTQAVADLLYGPHTGMYMFSFEIASLLLLVAIIGAVVMAKKRI</sequence>
<name>A0A2U3KXR7_9BACT</name>
<evidence type="ECO:0000313" key="4">
    <source>
        <dbReference type="Proteomes" id="UP000238701"/>
    </source>
</evidence>
<feature type="transmembrane region" description="Helical" evidence="2">
    <location>
        <begin position="37"/>
        <end position="55"/>
    </location>
</feature>
<dbReference type="GO" id="GO:0008137">
    <property type="term" value="F:NADH dehydrogenase (ubiquinone) activity"/>
    <property type="evidence" value="ECO:0007669"/>
    <property type="project" value="UniProtKB-UniRule"/>
</dbReference>
<accession>A0A2U3KXR7</accession>
<feature type="transmembrane region" description="Helical" evidence="2">
    <location>
        <begin position="61"/>
        <end position="81"/>
    </location>
</feature>
<dbReference type="GO" id="GO:0005886">
    <property type="term" value="C:plasma membrane"/>
    <property type="evidence" value="ECO:0007669"/>
    <property type="project" value="UniProtKB-SubCell"/>
</dbReference>
<keyword evidence="2" id="KW-1133">Transmembrane helix</keyword>
<feature type="transmembrane region" description="Helical" evidence="2">
    <location>
        <begin position="93"/>
        <end position="113"/>
    </location>
</feature>
<dbReference type="AlphaFoldDB" id="A0A2U3KXR7"/>
<dbReference type="Gene3D" id="1.20.120.1200">
    <property type="entry name" value="NADH-ubiquinone/plastoquinone oxidoreductase chain 6, subunit NuoJ"/>
    <property type="match status" value="1"/>
</dbReference>
<dbReference type="PANTHER" id="PTHR33269:SF17">
    <property type="entry name" value="NADH-UBIQUINONE OXIDOREDUCTASE CHAIN 6"/>
    <property type="match status" value="1"/>
</dbReference>
<keyword evidence="2" id="KW-0812">Transmembrane</keyword>
<dbReference type="InterPro" id="IPR001457">
    <property type="entry name" value="NADH_UbQ/plastoQ_OxRdtase_su6"/>
</dbReference>
<dbReference type="Pfam" id="PF00499">
    <property type="entry name" value="Oxidored_q3"/>
    <property type="match status" value="1"/>
</dbReference>
<evidence type="ECO:0000256" key="2">
    <source>
        <dbReference type="RuleBase" id="RU004429"/>
    </source>
</evidence>
<proteinExistence type="inferred from homology"/>
<dbReference type="Proteomes" id="UP000238701">
    <property type="component" value="Unassembled WGS sequence"/>
</dbReference>
<comment type="catalytic activity">
    <reaction evidence="2">
        <text>a quinone + NADH + 5 H(+)(in) = a quinol + NAD(+) + 4 H(+)(out)</text>
        <dbReference type="Rhea" id="RHEA:57888"/>
        <dbReference type="ChEBI" id="CHEBI:15378"/>
        <dbReference type="ChEBI" id="CHEBI:24646"/>
        <dbReference type="ChEBI" id="CHEBI:57540"/>
        <dbReference type="ChEBI" id="CHEBI:57945"/>
        <dbReference type="ChEBI" id="CHEBI:132124"/>
    </reaction>
</comment>
<evidence type="ECO:0000256" key="1">
    <source>
        <dbReference type="ARBA" id="ARBA00005698"/>
    </source>
</evidence>
<organism evidence="3 4">
    <name type="scientific">Candidatus Sulfotelmatobacter kueseliae</name>
    <dbReference type="NCBI Taxonomy" id="2042962"/>
    <lineage>
        <taxon>Bacteria</taxon>
        <taxon>Pseudomonadati</taxon>
        <taxon>Acidobacteriota</taxon>
        <taxon>Terriglobia</taxon>
        <taxon>Terriglobales</taxon>
        <taxon>Candidatus Korobacteraceae</taxon>
        <taxon>Candidatus Sulfotelmatobacter</taxon>
    </lineage>
</organism>
<keyword evidence="2" id="KW-0520">NAD</keyword>
<dbReference type="OrthoDB" id="9790848at2"/>